<organism evidence="1 2">
    <name type="scientific">Thomasclavelia cocleata</name>
    <dbReference type="NCBI Taxonomy" id="69824"/>
    <lineage>
        <taxon>Bacteria</taxon>
        <taxon>Bacillati</taxon>
        <taxon>Bacillota</taxon>
        <taxon>Erysipelotrichia</taxon>
        <taxon>Erysipelotrichales</taxon>
        <taxon>Coprobacillaceae</taxon>
        <taxon>Thomasclavelia</taxon>
    </lineage>
</organism>
<dbReference type="RefSeq" id="WP_092351383.1">
    <property type="nucleotide sequence ID" value="NZ_FOIN01000001.1"/>
</dbReference>
<dbReference type="EMBL" id="FOIN01000001">
    <property type="protein sequence ID" value="SET05549.1"/>
    <property type="molecule type" value="Genomic_DNA"/>
</dbReference>
<proteinExistence type="predicted"/>
<name>A0A1I0BF14_9FIRM</name>
<keyword evidence="2" id="KW-1185">Reference proteome</keyword>
<sequence length="85" mass="9656">MNPETKLQNEIMVKMSELGCIPMRRNVGLFYTQNMIPIHIGTEGEPDIEIICPNGKVLWYEIVYAEFEYCPKCGQAIDLDGCDGK</sequence>
<accession>A0A1I0BF14</accession>
<evidence type="ECO:0000313" key="1">
    <source>
        <dbReference type="EMBL" id="SET05549.1"/>
    </source>
</evidence>
<dbReference type="Proteomes" id="UP000198558">
    <property type="component" value="Unassembled WGS sequence"/>
</dbReference>
<reference evidence="2" key="1">
    <citation type="submission" date="2016-10" db="EMBL/GenBank/DDBJ databases">
        <authorList>
            <person name="Varghese N."/>
            <person name="Submissions S."/>
        </authorList>
    </citation>
    <scope>NUCLEOTIDE SEQUENCE [LARGE SCALE GENOMIC DNA]</scope>
    <source>
        <strain evidence="2">DSM 1551</strain>
    </source>
</reference>
<dbReference type="GeneID" id="78287147"/>
<protein>
    <submittedName>
        <fullName evidence="1">Uncharacterized protein</fullName>
    </submittedName>
</protein>
<dbReference type="AlphaFoldDB" id="A0A1I0BF14"/>
<evidence type="ECO:0000313" key="2">
    <source>
        <dbReference type="Proteomes" id="UP000198558"/>
    </source>
</evidence>
<gene>
    <name evidence="1" type="ORF">SAMN04489758_101102</name>
</gene>
<dbReference type="OrthoDB" id="1697409at2"/>